<sequence>MASEVSKILIFGGTGYFGSYIVKASILMGHPTYIYARPITPKTSPSKIDLHKEFQAMGVTIVQGELSEQEKLVSVLQQVDVVISALAFPQILDQFQIIDAINTAGNIKRFLPSEFGCEEDRVTVLPPFQTLLDKKKKIRRAIEAAGIPYTFVSASGFGAYFVNYLLHPEEQGDDITVYGSGEAKAVLNYEEDIAAYTVKVADDPTACNRMVIIRPPKNIISQLELISLWEKKTGRNFNRVHVPEEELVKLSQTLPCPDNVPVSIIHSLFVKGDFMSFELEEDDIEASSLYPYIKYTTIDELLDIFLSNPPKPARATFE</sequence>
<comment type="caution">
    <text evidence="4">The sequence shown here is derived from an EMBL/GenBank/DDBJ whole genome shotgun (WGS) entry which is preliminary data.</text>
</comment>
<protein>
    <recommendedName>
        <fullName evidence="3">NmrA-like domain-containing protein</fullName>
    </recommendedName>
</protein>
<dbReference type="CDD" id="cd05259">
    <property type="entry name" value="PCBER_SDR_a"/>
    <property type="match status" value="1"/>
</dbReference>
<name>A0AAP0NBX2_LIQFO</name>
<keyword evidence="5" id="KW-1185">Reference proteome</keyword>
<dbReference type="InterPro" id="IPR036291">
    <property type="entry name" value="NAD(P)-bd_dom_sf"/>
</dbReference>
<keyword evidence="1" id="KW-0521">NADP</keyword>
<dbReference type="Pfam" id="PF05368">
    <property type="entry name" value="NmrA"/>
    <property type="match status" value="1"/>
</dbReference>
<dbReference type="InterPro" id="IPR008030">
    <property type="entry name" value="NmrA-like"/>
</dbReference>
<dbReference type="SUPFAM" id="SSF51735">
    <property type="entry name" value="NAD(P)-binding Rossmann-fold domains"/>
    <property type="match status" value="1"/>
</dbReference>
<dbReference type="InterPro" id="IPR050608">
    <property type="entry name" value="NmrA-type/Isoflavone_red_sf"/>
</dbReference>
<dbReference type="InterPro" id="IPR045312">
    <property type="entry name" value="PCBER-like"/>
</dbReference>
<organism evidence="4 5">
    <name type="scientific">Liquidambar formosana</name>
    <name type="common">Formosan gum</name>
    <dbReference type="NCBI Taxonomy" id="63359"/>
    <lineage>
        <taxon>Eukaryota</taxon>
        <taxon>Viridiplantae</taxon>
        <taxon>Streptophyta</taxon>
        <taxon>Embryophyta</taxon>
        <taxon>Tracheophyta</taxon>
        <taxon>Spermatophyta</taxon>
        <taxon>Magnoliopsida</taxon>
        <taxon>eudicotyledons</taxon>
        <taxon>Gunneridae</taxon>
        <taxon>Pentapetalae</taxon>
        <taxon>Saxifragales</taxon>
        <taxon>Altingiaceae</taxon>
        <taxon>Liquidambar</taxon>
    </lineage>
</organism>
<dbReference type="GO" id="GO:0016491">
    <property type="term" value="F:oxidoreductase activity"/>
    <property type="evidence" value="ECO:0007669"/>
    <property type="project" value="UniProtKB-KW"/>
</dbReference>
<gene>
    <name evidence="4" type="ORF">L1049_025476</name>
</gene>
<dbReference type="Gene3D" id="3.90.25.10">
    <property type="entry name" value="UDP-galactose 4-epimerase, domain 1"/>
    <property type="match status" value="1"/>
</dbReference>
<dbReference type="EMBL" id="JBBPBK010000014">
    <property type="protein sequence ID" value="KAK9269903.1"/>
    <property type="molecule type" value="Genomic_DNA"/>
</dbReference>
<evidence type="ECO:0000256" key="2">
    <source>
        <dbReference type="ARBA" id="ARBA00023002"/>
    </source>
</evidence>
<proteinExistence type="predicted"/>
<evidence type="ECO:0000259" key="3">
    <source>
        <dbReference type="Pfam" id="PF05368"/>
    </source>
</evidence>
<dbReference type="PANTHER" id="PTHR43349">
    <property type="entry name" value="PINORESINOL REDUCTASE-RELATED"/>
    <property type="match status" value="1"/>
</dbReference>
<evidence type="ECO:0000313" key="5">
    <source>
        <dbReference type="Proteomes" id="UP001415857"/>
    </source>
</evidence>
<keyword evidence="2" id="KW-0560">Oxidoreductase</keyword>
<dbReference type="AlphaFoldDB" id="A0AAP0NBX2"/>
<evidence type="ECO:0000256" key="1">
    <source>
        <dbReference type="ARBA" id="ARBA00022857"/>
    </source>
</evidence>
<accession>A0AAP0NBX2</accession>
<reference evidence="4 5" key="1">
    <citation type="journal article" date="2024" name="Plant J.">
        <title>Genome sequences and population genomics reveal climatic adaptation and genomic divergence between two closely related sweetgum species.</title>
        <authorList>
            <person name="Xu W.Q."/>
            <person name="Ren C.Q."/>
            <person name="Zhang X.Y."/>
            <person name="Comes H.P."/>
            <person name="Liu X.H."/>
            <person name="Li Y.G."/>
            <person name="Kettle C.J."/>
            <person name="Jalonen R."/>
            <person name="Gaisberger H."/>
            <person name="Ma Y.Z."/>
            <person name="Qiu Y.X."/>
        </authorList>
    </citation>
    <scope>NUCLEOTIDE SEQUENCE [LARGE SCALE GENOMIC DNA]</scope>
    <source>
        <strain evidence="4">Hangzhou</strain>
    </source>
</reference>
<dbReference type="Gene3D" id="3.40.50.720">
    <property type="entry name" value="NAD(P)-binding Rossmann-like Domain"/>
    <property type="match status" value="1"/>
</dbReference>
<evidence type="ECO:0000313" key="4">
    <source>
        <dbReference type="EMBL" id="KAK9269903.1"/>
    </source>
</evidence>
<feature type="domain" description="NmrA-like" evidence="3">
    <location>
        <begin position="6"/>
        <end position="301"/>
    </location>
</feature>
<dbReference type="PANTHER" id="PTHR43349:SF9">
    <property type="entry name" value="PHENYLCOUMARAN BENZYLIC ETHER REDUCTASE-LIKE PROTEIN"/>
    <property type="match status" value="1"/>
</dbReference>
<dbReference type="Proteomes" id="UP001415857">
    <property type="component" value="Unassembled WGS sequence"/>
</dbReference>